<dbReference type="EMBL" id="CP009654">
    <property type="protein sequence ID" value="APC96330.1"/>
    <property type="molecule type" value="Genomic_DNA"/>
</dbReference>
<dbReference type="GO" id="GO:0019878">
    <property type="term" value="P:lysine biosynthetic process via aminoadipic acid"/>
    <property type="evidence" value="ECO:0007669"/>
    <property type="project" value="TreeGrafter"/>
</dbReference>
<dbReference type="PANTHER" id="PTHR12215:SF15">
    <property type="entry name" value="4'-PHOSPHOPANTETHEINYL TRANSFERASE SUPERFAMILY-RELATED"/>
    <property type="match status" value="1"/>
</dbReference>
<dbReference type="KEGG" id="frc:KX01_1040"/>
<accession>A0A1J0KRK4</accession>
<evidence type="ECO:0000256" key="1">
    <source>
        <dbReference type="ARBA" id="ARBA00010990"/>
    </source>
</evidence>
<dbReference type="OrthoDB" id="5604224at2"/>
<keyword evidence="2 4" id="KW-0808">Transferase</keyword>
<evidence type="ECO:0000259" key="3">
    <source>
        <dbReference type="Pfam" id="PF01648"/>
    </source>
</evidence>
<dbReference type="SUPFAM" id="SSF56214">
    <property type="entry name" value="4'-phosphopantetheinyl transferase"/>
    <property type="match status" value="2"/>
</dbReference>
<dbReference type="GO" id="GO:0008897">
    <property type="term" value="F:holo-[acyl-carrier-protein] synthase activity"/>
    <property type="evidence" value="ECO:0007669"/>
    <property type="project" value="InterPro"/>
</dbReference>
<dbReference type="InterPro" id="IPR050559">
    <property type="entry name" value="P-Pant_transferase_sf"/>
</dbReference>
<dbReference type="Proteomes" id="UP000182521">
    <property type="component" value="Chromosome"/>
</dbReference>
<reference evidence="5" key="1">
    <citation type="submission" date="2014-10" db="EMBL/GenBank/DDBJ databases">
        <authorList>
            <person name="Kuske C.R."/>
            <person name="Challacombe J.F."/>
            <person name="Daligault H.E."/>
            <person name="Davenport K.W."/>
            <person name="Johnson S.L."/>
            <person name="Siddaramappa S."/>
            <person name="Petersen J.M."/>
        </authorList>
    </citation>
    <scope>NUCLEOTIDE SEQUENCE [LARGE SCALE GENOMIC DNA]</scope>
    <source>
        <strain evidence="5">CA97-1460</strain>
    </source>
</reference>
<evidence type="ECO:0000313" key="5">
    <source>
        <dbReference type="Proteomes" id="UP000182521"/>
    </source>
</evidence>
<dbReference type="InterPro" id="IPR037143">
    <property type="entry name" value="4-PPantetheinyl_Trfase_dom_sf"/>
</dbReference>
<proteinExistence type="inferred from homology"/>
<gene>
    <name evidence="4" type="ORF">KX01_1040</name>
</gene>
<dbReference type="RefSeq" id="WP_071663965.1">
    <property type="nucleotide sequence ID" value="NZ_CP009654.1"/>
</dbReference>
<dbReference type="STRING" id="1542390.KX01_1040"/>
<evidence type="ECO:0000313" key="4">
    <source>
        <dbReference type="EMBL" id="APC96330.1"/>
    </source>
</evidence>
<sequence length="208" mass="25028">MIKCYKQIIEKDYSIYIIDSHVKHGLDISCIDQKDLSEIYKYKRDHDRYKRMLSRCFLFQILKENGYKNKTLDFIYNDFKRPSILASKFKFSFSYSDQYILLAVSKSVKDLGADIENIQNDSIDINVLYKEIMSIEEIKYFEILIDNIEKQRFFYDVWTIKESYVKALEKGLFIEVKSLNIFELQEKEYIKKYDLDTDYKIAITIIYA</sequence>
<comment type="similarity">
    <text evidence="1">Belongs to the P-Pant transferase superfamily. Gsp/Sfp/HetI/AcpT family.</text>
</comment>
<dbReference type="Pfam" id="PF01648">
    <property type="entry name" value="ACPS"/>
    <property type="match status" value="1"/>
</dbReference>
<evidence type="ECO:0000256" key="2">
    <source>
        <dbReference type="ARBA" id="ARBA00022679"/>
    </source>
</evidence>
<feature type="domain" description="4'-phosphopantetheinyl transferase" evidence="3">
    <location>
        <begin position="111"/>
        <end position="199"/>
    </location>
</feature>
<protein>
    <submittedName>
        <fullName evidence="4">4'-phosphopantetheinyl transferase superfamily protein</fullName>
    </submittedName>
</protein>
<dbReference type="PANTHER" id="PTHR12215">
    <property type="entry name" value="PHOSPHOPANTETHEINE TRANSFERASE"/>
    <property type="match status" value="1"/>
</dbReference>
<keyword evidence="5" id="KW-1185">Reference proteome</keyword>
<dbReference type="GO" id="GO:0000287">
    <property type="term" value="F:magnesium ion binding"/>
    <property type="evidence" value="ECO:0007669"/>
    <property type="project" value="InterPro"/>
</dbReference>
<dbReference type="GO" id="GO:0005829">
    <property type="term" value="C:cytosol"/>
    <property type="evidence" value="ECO:0007669"/>
    <property type="project" value="TreeGrafter"/>
</dbReference>
<dbReference type="Gene3D" id="3.90.470.20">
    <property type="entry name" value="4'-phosphopantetheinyl transferase domain"/>
    <property type="match status" value="2"/>
</dbReference>
<name>A0A1J0KRK4_9GAMM</name>
<dbReference type="InterPro" id="IPR008278">
    <property type="entry name" value="4-PPantetheinyl_Trfase_dom"/>
</dbReference>
<organism evidence="4 5">
    <name type="scientific">Francisella frigiditurris</name>
    <dbReference type="NCBI Taxonomy" id="1542390"/>
    <lineage>
        <taxon>Bacteria</taxon>
        <taxon>Pseudomonadati</taxon>
        <taxon>Pseudomonadota</taxon>
        <taxon>Gammaproteobacteria</taxon>
        <taxon>Thiotrichales</taxon>
        <taxon>Francisellaceae</taxon>
        <taxon>Francisella</taxon>
    </lineage>
</organism>
<dbReference type="AlphaFoldDB" id="A0A1J0KRK4"/>